<evidence type="ECO:0000256" key="1">
    <source>
        <dbReference type="ARBA" id="ARBA00022512"/>
    </source>
</evidence>
<evidence type="ECO:0000256" key="4">
    <source>
        <dbReference type="SAM" id="MobiDB-lite"/>
    </source>
</evidence>
<evidence type="ECO:0000259" key="6">
    <source>
        <dbReference type="PROSITE" id="PS51884"/>
    </source>
</evidence>
<dbReference type="PROSITE" id="PS51884">
    <property type="entry name" value="CHAPLIN"/>
    <property type="match status" value="1"/>
</dbReference>
<evidence type="ECO:0000256" key="3">
    <source>
        <dbReference type="ARBA" id="ARBA00023087"/>
    </source>
</evidence>
<protein>
    <submittedName>
        <fullName evidence="7">DUF320 domain-containing protein</fullName>
    </submittedName>
</protein>
<feature type="region of interest" description="Disordered" evidence="4">
    <location>
        <begin position="712"/>
        <end position="758"/>
    </location>
</feature>
<dbReference type="Pfam" id="PF03777">
    <property type="entry name" value="ChpA-C"/>
    <property type="match status" value="1"/>
</dbReference>
<organism evidence="7 8">
    <name type="scientific">Bailinhaonella thermotolerans</name>
    <dbReference type="NCBI Taxonomy" id="1070861"/>
    <lineage>
        <taxon>Bacteria</taxon>
        <taxon>Bacillati</taxon>
        <taxon>Actinomycetota</taxon>
        <taxon>Actinomycetes</taxon>
        <taxon>Streptosporangiales</taxon>
        <taxon>Streptosporangiaceae</taxon>
        <taxon>Bailinhaonella</taxon>
    </lineage>
</organism>
<accession>A0A3A4ARK6</accession>
<dbReference type="InterPro" id="IPR005528">
    <property type="entry name" value="ChpA-H"/>
</dbReference>
<evidence type="ECO:0000256" key="2">
    <source>
        <dbReference type="ARBA" id="ARBA00022889"/>
    </source>
</evidence>
<evidence type="ECO:0000256" key="5">
    <source>
        <dbReference type="SAM" id="SignalP"/>
    </source>
</evidence>
<feature type="chain" id="PRO_5017183276" evidence="5">
    <location>
        <begin position="24"/>
        <end position="758"/>
    </location>
</feature>
<dbReference type="RefSeq" id="WP_119931160.1">
    <property type="nucleotide sequence ID" value="NZ_QZEY01000023.1"/>
</dbReference>
<dbReference type="AlphaFoldDB" id="A0A3A4ARK6"/>
<dbReference type="EMBL" id="QZEY01000023">
    <property type="protein sequence ID" value="RJL22085.1"/>
    <property type="molecule type" value="Genomic_DNA"/>
</dbReference>
<dbReference type="GO" id="GO:0007155">
    <property type="term" value="P:cell adhesion"/>
    <property type="evidence" value="ECO:0007669"/>
    <property type="project" value="UniProtKB-KW"/>
</dbReference>
<reference evidence="7 8" key="1">
    <citation type="submission" date="2018-09" db="EMBL/GenBank/DDBJ databases">
        <title>YIM 75507 draft genome.</title>
        <authorList>
            <person name="Tang S."/>
            <person name="Feng Y."/>
        </authorList>
    </citation>
    <scope>NUCLEOTIDE SEQUENCE [LARGE SCALE GENOMIC DNA]</scope>
    <source>
        <strain evidence="7 8">YIM 75507</strain>
    </source>
</reference>
<keyword evidence="5" id="KW-0732">Signal</keyword>
<feature type="signal peptide" evidence="5">
    <location>
        <begin position="1"/>
        <end position="23"/>
    </location>
</feature>
<keyword evidence="2" id="KW-0130">Cell adhesion</keyword>
<keyword evidence="1" id="KW-0134">Cell wall</keyword>
<dbReference type="OrthoDB" id="3544424at2"/>
<keyword evidence="8" id="KW-1185">Reference proteome</keyword>
<feature type="domain" description="Chaplin" evidence="6">
    <location>
        <begin position="29"/>
        <end position="69"/>
    </location>
</feature>
<proteinExistence type="predicted"/>
<comment type="caution">
    <text evidence="7">The sequence shown here is derived from an EMBL/GenBank/DDBJ whole genome shotgun (WGS) entry which is preliminary data.</text>
</comment>
<sequence length="758" mass="74071">MTSTAAVFIAGGLVAAFPGPAGADTTTGEWSYAGGNQVNAPVSAPVEVSGNSLGVLGMSEASSTGGATVMNNGAGGGMMTSGKHSRGGGNQIFAPISKPLNVCGNATAVVGKSEAFCPGGSTVHNGGSVGMYTSGEHSEKGGNQKFAPVSNPKNICGNATAVVGDAEASCKGGATVLNGVGRAFGGGMTTSGENSLGGGNQYKEAVSNPLNVCGNATALVGMSRAYCVGGAKVLNPGGGVTATPYRRPTPGPKMGPNGMPDLKRTDAFPFGPWRLPVVGDVAKVVDPTRVAYQLATLSKLRPGPAQMRSMAAGAPSFLPVPLPVAGGPGGLGGLLNPAALFTRLASLPKGLPKPSAVPPGMRMARAAAPARPAALPPLTEDLTRVVEPGKALSKVTDMVHLQGQAELLPAGAGDIARRMAGGGGGGGGIPLLPEVLGATGGLSGGLPGAGQVKSGFKPAGPARLHYRKAVLPALPVPGDAGVGKVTQLVGGVTRQLPVADAARSAGLEGVLPRLPFLPGAPGAPVDAQNVASGLTTQVADAEHAASSLTGNALQGATPQNDEAAAPETASAATAATSGVTGLLGGGRPGAHRLAANPFPGVGDTGLLPGAGGAEDQIGDLTGSLVPQLPLRQITPQAPALRQASPVPTGGLPVVGQLGQALNGAAGHKAMPKVSKGTPVLDEVIPAGLPLLSEGPGEMDYLPADNQFVPAMPKTGPSATGAYAPQSVGKGLPAAAHARPGKSGNGQHNVQGPLAPPAR</sequence>
<evidence type="ECO:0000313" key="7">
    <source>
        <dbReference type="EMBL" id="RJL22085.1"/>
    </source>
</evidence>
<dbReference type="Proteomes" id="UP000265768">
    <property type="component" value="Unassembled WGS sequence"/>
</dbReference>
<name>A0A3A4ARK6_9ACTN</name>
<keyword evidence="3" id="KW-0034">Amyloid</keyword>
<keyword evidence="1" id="KW-0964">Secreted</keyword>
<gene>
    <name evidence="7" type="ORF">D5H75_36445</name>
</gene>
<evidence type="ECO:0000313" key="8">
    <source>
        <dbReference type="Proteomes" id="UP000265768"/>
    </source>
</evidence>